<dbReference type="PROSITE" id="PS51375">
    <property type="entry name" value="PPR"/>
    <property type="match status" value="7"/>
</dbReference>
<dbReference type="NCBIfam" id="TIGR00756">
    <property type="entry name" value="PPR"/>
    <property type="match status" value="6"/>
</dbReference>
<feature type="repeat" description="PPR" evidence="4">
    <location>
        <begin position="461"/>
        <end position="495"/>
    </location>
</feature>
<sequence>MALVSTATVASSSYHCDLLLFPGARRSWRGPRWSRGGAGARLPVLPRAGGGLAVLERAGSTAAVSRREELVPAGNGRSSYEVESLIDRLSNLPPRGSIARCLETARHRLTLQDFAAVYREFSRRGDWQRSLRLFKYMQRQSWCRPDEHIHAIVIGVLGRQGPALLDKCLEVFHDLPAESRTALSYTSLIAAYARNALHEEARALLDQMKAAGVAPTAATYNTVLAACARATDPPVPFDMLLGLFAEMRHDASPPTHGVMEAHTRVGATAEAVAVLRQMQADGCAPTAATYRVLLDLYGRQGRFDGVRELFREMRTAVPADTATYNVLFRVYGDGGFFKEVVELFHDMLETGLEPDMVTCENVMAACGRGGLHKDAREVLEYMTREAMVPTADAYTGLVEALGHAAMYEEAYVAFNMMTEIGSLPTLETYNALAFAYARGGLFQEAEAIFSRMSNNAGIQKNKDSFDALIEAYCQGAQLDDAVKAYMDMRKSKFNPDERSLEGVLNAYCIAGVIDESKEQFEELQSSVTVPSIIAYCMMLSLYARNDRWSDAYDLLEEMKTNRASSTHQVIASLIKGEYDDSSNWQMVEYALKNSTMEGCDYSLRFFNALLDVLWWFGQKGRAARVLDQAVKFGLFPELYRDTKLVWSLDVHRMSVGGALVAVSVWLNKLYDRLVEDEDLPQLASVVVLFSISRRGEMEKSTITRGLPPAKVVYSFLNDTLSSSFHFPKWNKGRIICLKSQLKKPQSAVDSSNGSPAAGFVPMMNSHLPSPGSKIYTREDQLENGTGHLPDEPLVEEKESASRIVSSQELLCCPSHLQL</sequence>
<keyword evidence="2" id="KW-0677">Repeat</keyword>
<dbReference type="Pfam" id="PF13812">
    <property type="entry name" value="PPR_3"/>
    <property type="match status" value="1"/>
</dbReference>
<evidence type="ECO:0000313" key="6">
    <source>
        <dbReference type="EMBL" id="CAD6215251.1"/>
    </source>
</evidence>
<dbReference type="PROSITE" id="PS50828">
    <property type="entry name" value="SMR"/>
    <property type="match status" value="1"/>
</dbReference>
<proteinExistence type="inferred from homology"/>
<dbReference type="AlphaFoldDB" id="A0A811N094"/>
<evidence type="ECO:0000256" key="3">
    <source>
        <dbReference type="ARBA" id="ARBA00022946"/>
    </source>
</evidence>
<protein>
    <recommendedName>
        <fullName evidence="5">Smr domain-containing protein</fullName>
    </recommendedName>
</protein>
<evidence type="ECO:0000256" key="2">
    <source>
        <dbReference type="ARBA" id="ARBA00022737"/>
    </source>
</evidence>
<evidence type="ECO:0000259" key="5">
    <source>
        <dbReference type="PROSITE" id="PS50828"/>
    </source>
</evidence>
<dbReference type="Pfam" id="PF13041">
    <property type="entry name" value="PPR_2"/>
    <property type="match status" value="1"/>
</dbReference>
<comment type="caution">
    <text evidence="6">The sequence shown here is derived from an EMBL/GenBank/DDBJ whole genome shotgun (WGS) entry which is preliminary data.</text>
</comment>
<gene>
    <name evidence="6" type="ORF">NCGR_LOCUS10518</name>
</gene>
<feature type="repeat" description="PPR" evidence="4">
    <location>
        <begin position="320"/>
        <end position="354"/>
    </location>
</feature>
<dbReference type="Pfam" id="PF01535">
    <property type="entry name" value="PPR"/>
    <property type="match status" value="4"/>
</dbReference>
<comment type="similarity">
    <text evidence="1">Belongs to the PPR family. P subfamily.</text>
</comment>
<keyword evidence="7" id="KW-1185">Reference proteome</keyword>
<dbReference type="Proteomes" id="UP000604825">
    <property type="component" value="Unassembled WGS sequence"/>
</dbReference>
<feature type="repeat" description="PPR" evidence="4">
    <location>
        <begin position="181"/>
        <end position="215"/>
    </location>
</feature>
<dbReference type="EMBL" id="CAJGYO010000002">
    <property type="protein sequence ID" value="CAD6215251.1"/>
    <property type="molecule type" value="Genomic_DNA"/>
</dbReference>
<feature type="repeat" description="PPR" evidence="4">
    <location>
        <begin position="355"/>
        <end position="389"/>
    </location>
</feature>
<dbReference type="OrthoDB" id="185373at2759"/>
<accession>A0A811N094</accession>
<dbReference type="Gene3D" id="1.25.40.10">
    <property type="entry name" value="Tetratricopeptide repeat domain"/>
    <property type="match status" value="3"/>
</dbReference>
<feature type="domain" description="Smr" evidence="5">
    <location>
        <begin position="648"/>
        <end position="742"/>
    </location>
</feature>
<evidence type="ECO:0000313" key="7">
    <source>
        <dbReference type="Proteomes" id="UP000604825"/>
    </source>
</evidence>
<organism evidence="6 7">
    <name type="scientific">Miscanthus lutarioriparius</name>
    <dbReference type="NCBI Taxonomy" id="422564"/>
    <lineage>
        <taxon>Eukaryota</taxon>
        <taxon>Viridiplantae</taxon>
        <taxon>Streptophyta</taxon>
        <taxon>Embryophyta</taxon>
        <taxon>Tracheophyta</taxon>
        <taxon>Spermatophyta</taxon>
        <taxon>Magnoliopsida</taxon>
        <taxon>Liliopsida</taxon>
        <taxon>Poales</taxon>
        <taxon>Poaceae</taxon>
        <taxon>PACMAD clade</taxon>
        <taxon>Panicoideae</taxon>
        <taxon>Andropogonodae</taxon>
        <taxon>Andropogoneae</taxon>
        <taxon>Saccharinae</taxon>
        <taxon>Miscanthus</taxon>
    </lineage>
</organism>
<dbReference type="PANTHER" id="PTHR47447">
    <property type="entry name" value="OS03G0856100 PROTEIN"/>
    <property type="match status" value="1"/>
</dbReference>
<dbReference type="InterPro" id="IPR002625">
    <property type="entry name" value="Smr_dom"/>
</dbReference>
<dbReference type="PANTHER" id="PTHR47447:SF24">
    <property type="entry name" value="PENTATRICOPEPTIDE REPEAT-CONTAINING PROTEIN"/>
    <property type="match status" value="1"/>
</dbReference>
<evidence type="ECO:0000256" key="1">
    <source>
        <dbReference type="ARBA" id="ARBA00007626"/>
    </source>
</evidence>
<dbReference type="SUPFAM" id="SSF48452">
    <property type="entry name" value="TPR-like"/>
    <property type="match status" value="1"/>
</dbReference>
<feature type="repeat" description="PPR" evidence="4">
    <location>
        <begin position="425"/>
        <end position="455"/>
    </location>
</feature>
<name>A0A811N094_9POAL</name>
<reference evidence="6" key="1">
    <citation type="submission" date="2020-10" db="EMBL/GenBank/DDBJ databases">
        <authorList>
            <person name="Han B."/>
            <person name="Lu T."/>
            <person name="Zhao Q."/>
            <person name="Huang X."/>
            <person name="Zhao Y."/>
        </authorList>
    </citation>
    <scope>NUCLEOTIDE SEQUENCE</scope>
</reference>
<dbReference type="InterPro" id="IPR002885">
    <property type="entry name" value="PPR_rpt"/>
</dbReference>
<keyword evidence="3" id="KW-0809">Transit peptide</keyword>
<dbReference type="InterPro" id="IPR011990">
    <property type="entry name" value="TPR-like_helical_dom_sf"/>
</dbReference>
<evidence type="ECO:0000256" key="4">
    <source>
        <dbReference type="PROSITE-ProRule" id="PRU00708"/>
    </source>
</evidence>
<feature type="repeat" description="PPR" evidence="4">
    <location>
        <begin position="531"/>
        <end position="565"/>
    </location>
</feature>
<feature type="repeat" description="PPR" evidence="4">
    <location>
        <begin position="286"/>
        <end position="316"/>
    </location>
</feature>